<feature type="domain" description="CHK kinase-like" evidence="1">
    <location>
        <begin position="132"/>
        <end position="323"/>
    </location>
</feature>
<dbReference type="PANTHER" id="PTHR11012">
    <property type="entry name" value="PROTEIN KINASE-LIKE DOMAIN-CONTAINING"/>
    <property type="match status" value="1"/>
</dbReference>
<comment type="caution">
    <text evidence="2">The sequence shown here is derived from an EMBL/GenBank/DDBJ whole genome shotgun (WGS) entry which is preliminary data.</text>
</comment>
<dbReference type="EMBL" id="JARGEI010000007">
    <property type="protein sequence ID" value="KAJ8728879.1"/>
    <property type="molecule type" value="Genomic_DNA"/>
</dbReference>
<dbReference type="InterPro" id="IPR004119">
    <property type="entry name" value="EcKL"/>
</dbReference>
<gene>
    <name evidence="2" type="ORF">PYW07_006575</name>
</gene>
<proteinExistence type="predicted"/>
<reference evidence="2" key="1">
    <citation type="submission" date="2023-03" db="EMBL/GenBank/DDBJ databases">
        <title>Chromosome-level genomes of two armyworms, Mythimna separata and Mythimna loreyi, provide insights into the biosynthesis and reception of sex pheromones.</title>
        <authorList>
            <person name="Zhao H."/>
        </authorList>
    </citation>
    <scope>NUCLEOTIDE SEQUENCE</scope>
    <source>
        <strain evidence="2">BeijingLab</strain>
        <tissue evidence="2">Pupa</tissue>
    </source>
</reference>
<dbReference type="InterPro" id="IPR015897">
    <property type="entry name" value="CHK_kinase-like"/>
</dbReference>
<accession>A0AAD7YW34</accession>
<dbReference type="InterPro" id="IPR011009">
    <property type="entry name" value="Kinase-like_dom_sf"/>
</dbReference>
<dbReference type="SMART" id="SM00587">
    <property type="entry name" value="CHK"/>
    <property type="match status" value="1"/>
</dbReference>
<evidence type="ECO:0000259" key="1">
    <source>
        <dbReference type="SMART" id="SM00587"/>
    </source>
</evidence>
<organism evidence="2 3">
    <name type="scientific">Mythimna separata</name>
    <name type="common">Oriental armyworm</name>
    <name type="synonym">Pseudaletia separata</name>
    <dbReference type="NCBI Taxonomy" id="271217"/>
    <lineage>
        <taxon>Eukaryota</taxon>
        <taxon>Metazoa</taxon>
        <taxon>Ecdysozoa</taxon>
        <taxon>Arthropoda</taxon>
        <taxon>Hexapoda</taxon>
        <taxon>Insecta</taxon>
        <taxon>Pterygota</taxon>
        <taxon>Neoptera</taxon>
        <taxon>Endopterygota</taxon>
        <taxon>Lepidoptera</taxon>
        <taxon>Glossata</taxon>
        <taxon>Ditrysia</taxon>
        <taxon>Noctuoidea</taxon>
        <taxon>Noctuidae</taxon>
        <taxon>Noctuinae</taxon>
        <taxon>Hadenini</taxon>
        <taxon>Mythimna</taxon>
    </lineage>
</organism>
<dbReference type="AlphaFoldDB" id="A0AAD7YW34"/>
<name>A0AAD7YW34_MYTSE</name>
<dbReference type="PANTHER" id="PTHR11012:SF54">
    <property type="entry name" value="CHK KINASE-LIKE DOMAIN-CONTAINING PROTEIN"/>
    <property type="match status" value="1"/>
</dbReference>
<sequence length="415" mass="47734">MAQYNFEGDIENINERQLEFINKVIQEQDLKVTKVVFSPVGQAGDNFVANVKRINIEGENGSMRMILKIAPGFEMARKMMNTESMFQNEHTMYTEVLPKLVQLQKDAGVPEEEQLRYAKCYGSLIEAPNEVVILEDLNELDFKMLNKFESLSDDCVKSVLKNFAILHSLSYVLKKKEPEKFELFKNNLIDVFSLTAEDPEAMAQMQVMEDNILLVFDNEAHKSVVRNKIVNMFKLAAKLSKSSDNRYSVIQQGDAWTNNIMFKFVGDDLAQSIMIDYQVSRNNSPVVDLLYMIFNCTDHETRSKNYYDWLDYYHTELDKSLSNFGMKANFVYPRDQLDADLKRYGKLLFGLSIMLANMLSRDSAEASKFMEAIKDSDVAAVMDTMKIEDTPEATMVRVRKRMIGLIDSFTEFGLL</sequence>
<protein>
    <recommendedName>
        <fullName evidence="1">CHK kinase-like domain-containing protein</fullName>
    </recommendedName>
</protein>
<keyword evidence="3" id="KW-1185">Reference proteome</keyword>
<dbReference type="SUPFAM" id="SSF56112">
    <property type="entry name" value="Protein kinase-like (PK-like)"/>
    <property type="match status" value="1"/>
</dbReference>
<evidence type="ECO:0000313" key="2">
    <source>
        <dbReference type="EMBL" id="KAJ8728879.1"/>
    </source>
</evidence>
<evidence type="ECO:0000313" key="3">
    <source>
        <dbReference type="Proteomes" id="UP001231518"/>
    </source>
</evidence>
<dbReference type="Proteomes" id="UP001231518">
    <property type="component" value="Chromosome 19"/>
</dbReference>
<dbReference type="Pfam" id="PF02958">
    <property type="entry name" value="EcKL"/>
    <property type="match status" value="1"/>
</dbReference>